<name>A0A2N1M4E6_9GLOM</name>
<protein>
    <submittedName>
        <fullName evidence="1">Uncharacterized protein</fullName>
    </submittedName>
</protein>
<reference evidence="1 2" key="2">
    <citation type="submission" date="2017-10" db="EMBL/GenBank/DDBJ databases">
        <title>Extensive intraspecific genome diversity in a model arbuscular mycorrhizal fungus.</title>
        <authorList>
            <person name="Chen E.C.H."/>
            <person name="Morin E."/>
            <person name="Baudet D."/>
            <person name="Noel J."/>
            <person name="Ndikumana S."/>
            <person name="Charron P."/>
            <person name="St-Onge C."/>
            <person name="Giorgi J."/>
            <person name="Grigoriev I.V."/>
            <person name="Roux C."/>
            <person name="Martin F.M."/>
            <person name="Corradi N."/>
        </authorList>
    </citation>
    <scope>NUCLEOTIDE SEQUENCE [LARGE SCALE GENOMIC DNA]</scope>
    <source>
        <strain evidence="1 2">C2</strain>
    </source>
</reference>
<sequence length="172" mass="19587">MKSIDNLLVVKLTILNYTTGNNTLFVLASNLTFQKVELTCLTNIQGYVEHILPAEEYDNTENYVKDHKAVLKELGIKNDIQLTYLLFTFVTFSDEYKTSMKNFIDKPFQEQVAQFESKVDTANKIGQTTMNNKTKESKPKTLGKIKKGLDGSDIGKLTLLAEIRSLLRRLEN</sequence>
<dbReference type="EMBL" id="LLXL01005547">
    <property type="protein sequence ID" value="PKK56489.1"/>
    <property type="molecule type" value="Genomic_DNA"/>
</dbReference>
<accession>A0A2N1M4E6</accession>
<evidence type="ECO:0000313" key="2">
    <source>
        <dbReference type="Proteomes" id="UP000233469"/>
    </source>
</evidence>
<dbReference type="AlphaFoldDB" id="A0A2N1M4E6"/>
<organism evidence="1 2">
    <name type="scientific">Rhizophagus irregularis</name>
    <dbReference type="NCBI Taxonomy" id="588596"/>
    <lineage>
        <taxon>Eukaryota</taxon>
        <taxon>Fungi</taxon>
        <taxon>Fungi incertae sedis</taxon>
        <taxon>Mucoromycota</taxon>
        <taxon>Glomeromycotina</taxon>
        <taxon>Glomeromycetes</taxon>
        <taxon>Glomerales</taxon>
        <taxon>Glomeraceae</taxon>
        <taxon>Rhizophagus</taxon>
    </lineage>
</organism>
<dbReference type="VEuPathDB" id="FungiDB:RhiirFUN_011838"/>
<dbReference type="Proteomes" id="UP000233469">
    <property type="component" value="Unassembled WGS sequence"/>
</dbReference>
<proteinExistence type="predicted"/>
<gene>
    <name evidence="1" type="ORF">RhiirC2_799898</name>
</gene>
<reference evidence="1 2" key="1">
    <citation type="submission" date="2016-04" db="EMBL/GenBank/DDBJ databases">
        <title>Genome analyses suggest a sexual origin of heterokaryosis in a supposedly ancient asexual fungus.</title>
        <authorList>
            <person name="Ropars J."/>
            <person name="Sedzielewska K."/>
            <person name="Noel J."/>
            <person name="Charron P."/>
            <person name="Farinelli L."/>
            <person name="Marton T."/>
            <person name="Kruger M."/>
            <person name="Pelin A."/>
            <person name="Brachmann A."/>
            <person name="Corradi N."/>
        </authorList>
    </citation>
    <scope>NUCLEOTIDE SEQUENCE [LARGE SCALE GENOMIC DNA]</scope>
    <source>
        <strain evidence="1 2">C2</strain>
    </source>
</reference>
<evidence type="ECO:0000313" key="1">
    <source>
        <dbReference type="EMBL" id="PKK56489.1"/>
    </source>
</evidence>
<comment type="caution">
    <text evidence="1">The sequence shown here is derived from an EMBL/GenBank/DDBJ whole genome shotgun (WGS) entry which is preliminary data.</text>
</comment>